<evidence type="ECO:0000313" key="4">
    <source>
        <dbReference type="Proteomes" id="UP000189286"/>
    </source>
</evidence>
<feature type="transmembrane region" description="Helical" evidence="1">
    <location>
        <begin position="74"/>
        <end position="92"/>
    </location>
</feature>
<dbReference type="OrthoDB" id="5919047at2"/>
<keyword evidence="1" id="KW-0812">Transmembrane</keyword>
<protein>
    <submittedName>
        <fullName evidence="3">Conjugal transfer protein</fullName>
    </submittedName>
</protein>
<reference evidence="4" key="1">
    <citation type="submission" date="2016-11" db="EMBL/GenBank/DDBJ databases">
        <authorList>
            <person name="Panda P."/>
            <person name="Visnovsky S."/>
            <person name="Pitman A."/>
        </authorList>
    </citation>
    <scope>NUCLEOTIDE SEQUENCE [LARGE SCALE GENOMIC DNA]</scope>
    <source>
        <strain evidence="4">ICMP 9972</strain>
    </source>
</reference>
<keyword evidence="2" id="KW-0732">Signal</keyword>
<proteinExistence type="predicted"/>
<dbReference type="AlphaFoldDB" id="A0A1V2R5X7"/>
<feature type="transmembrane region" description="Helical" evidence="1">
    <location>
        <begin position="39"/>
        <end position="62"/>
    </location>
</feature>
<keyword evidence="1" id="KW-0472">Membrane</keyword>
<feature type="chain" id="PRO_5010727598" evidence="2">
    <location>
        <begin position="24"/>
        <end position="93"/>
    </location>
</feature>
<keyword evidence="1" id="KW-1133">Transmembrane helix</keyword>
<dbReference type="EMBL" id="MPUJ01000003">
    <property type="protein sequence ID" value="ONK07849.1"/>
    <property type="molecule type" value="Genomic_DNA"/>
</dbReference>
<dbReference type="Pfam" id="PF04956">
    <property type="entry name" value="TrbC"/>
    <property type="match status" value="1"/>
</dbReference>
<feature type="signal peptide" evidence="2">
    <location>
        <begin position="1"/>
        <end position="23"/>
    </location>
</feature>
<dbReference type="Proteomes" id="UP000189286">
    <property type="component" value="Unassembled WGS sequence"/>
</dbReference>
<name>A0A1V2R5X7_9GAMM</name>
<organism evidence="3 4">
    <name type="scientific">Pectobacterium actinidiae</name>
    <dbReference type="NCBI Taxonomy" id="1507808"/>
    <lineage>
        <taxon>Bacteria</taxon>
        <taxon>Pseudomonadati</taxon>
        <taxon>Pseudomonadota</taxon>
        <taxon>Gammaproteobacteria</taxon>
        <taxon>Enterobacterales</taxon>
        <taxon>Pectobacteriaceae</taxon>
        <taxon>Pectobacterium</taxon>
    </lineage>
</organism>
<gene>
    <name evidence="3" type="ORF">BSK71_05350</name>
</gene>
<dbReference type="RefSeq" id="WP_039359995.1">
    <property type="nucleotide sequence ID" value="NZ_JRMH01000001.1"/>
</dbReference>
<evidence type="ECO:0000256" key="2">
    <source>
        <dbReference type="SAM" id="SignalP"/>
    </source>
</evidence>
<accession>A0A1V2R5X7</accession>
<dbReference type="InterPro" id="IPR007039">
    <property type="entry name" value="TrbC/VirB2"/>
</dbReference>
<evidence type="ECO:0000313" key="3">
    <source>
        <dbReference type="EMBL" id="ONK07849.1"/>
    </source>
</evidence>
<evidence type="ECO:0000256" key="1">
    <source>
        <dbReference type="SAM" id="Phobius"/>
    </source>
</evidence>
<comment type="caution">
    <text evidence="3">The sequence shown here is derived from an EMBL/GenBank/DDBJ whole genome shotgun (WGS) entry which is preliminary data.</text>
</comment>
<sequence>MKMQKRKHWPAFSSLLISTQTLAAGSGFNKANDTLSNTATGLLGLAAVTITLATMWVGYKVLFDGKSLHDMRNVIIGAILIVGASGFGAYWAS</sequence>